<keyword evidence="5" id="KW-0418">Kinase</keyword>
<dbReference type="GO" id="GO:0005524">
    <property type="term" value="F:ATP binding"/>
    <property type="evidence" value="ECO:0007669"/>
    <property type="project" value="UniProtKB-KW"/>
</dbReference>
<evidence type="ECO:0000313" key="9">
    <source>
        <dbReference type="EMBL" id="KAK7070659.1"/>
    </source>
</evidence>
<dbReference type="AlphaFoldDB" id="A0AAN9A177"/>
<reference evidence="9 10" key="1">
    <citation type="submission" date="2023-11" db="EMBL/GenBank/DDBJ databases">
        <title>Halocaridina rubra genome assembly.</title>
        <authorList>
            <person name="Smith C."/>
        </authorList>
    </citation>
    <scope>NUCLEOTIDE SEQUENCE [LARGE SCALE GENOMIC DNA]</scope>
    <source>
        <strain evidence="9">EP-1</strain>
        <tissue evidence="9">Whole</tissue>
    </source>
</reference>
<dbReference type="GO" id="GO:0005634">
    <property type="term" value="C:nucleus"/>
    <property type="evidence" value="ECO:0007669"/>
    <property type="project" value="TreeGrafter"/>
</dbReference>
<evidence type="ECO:0000256" key="6">
    <source>
        <dbReference type="ARBA" id="ARBA00022840"/>
    </source>
</evidence>
<evidence type="ECO:0000256" key="2">
    <source>
        <dbReference type="ARBA" id="ARBA00012023"/>
    </source>
</evidence>
<evidence type="ECO:0000256" key="3">
    <source>
        <dbReference type="ARBA" id="ARBA00022679"/>
    </source>
</evidence>
<name>A0AAN9A177_HALRR</name>
<dbReference type="InterPro" id="IPR043001">
    <property type="entry name" value="IP5_2-K_N_lobe"/>
</dbReference>
<dbReference type="EC" id="2.7.1.158" evidence="2"/>
<feature type="compositionally biased region" description="Low complexity" evidence="8">
    <location>
        <begin position="50"/>
        <end position="67"/>
    </location>
</feature>
<keyword evidence="10" id="KW-1185">Reference proteome</keyword>
<comment type="caution">
    <text evidence="9">The sequence shown here is derived from an EMBL/GenBank/DDBJ whole genome shotgun (WGS) entry which is preliminary data.</text>
</comment>
<dbReference type="PANTHER" id="PTHR14456:SF2">
    <property type="entry name" value="INOSITOL-PENTAKISPHOSPHATE 2-KINASE"/>
    <property type="match status" value="1"/>
</dbReference>
<dbReference type="InterPro" id="IPR009286">
    <property type="entry name" value="Ins_P5_2-kin"/>
</dbReference>
<evidence type="ECO:0000313" key="10">
    <source>
        <dbReference type="Proteomes" id="UP001381693"/>
    </source>
</evidence>
<evidence type="ECO:0000256" key="7">
    <source>
        <dbReference type="ARBA" id="ARBA00029574"/>
    </source>
</evidence>
<evidence type="ECO:0000256" key="8">
    <source>
        <dbReference type="SAM" id="MobiDB-lite"/>
    </source>
</evidence>
<dbReference type="Pfam" id="PF06090">
    <property type="entry name" value="Ins_P5_2-kin"/>
    <property type="match status" value="1"/>
</dbReference>
<organism evidence="9 10">
    <name type="scientific">Halocaridina rubra</name>
    <name type="common">Hawaiian red shrimp</name>
    <dbReference type="NCBI Taxonomy" id="373956"/>
    <lineage>
        <taxon>Eukaryota</taxon>
        <taxon>Metazoa</taxon>
        <taxon>Ecdysozoa</taxon>
        <taxon>Arthropoda</taxon>
        <taxon>Crustacea</taxon>
        <taxon>Multicrustacea</taxon>
        <taxon>Malacostraca</taxon>
        <taxon>Eumalacostraca</taxon>
        <taxon>Eucarida</taxon>
        <taxon>Decapoda</taxon>
        <taxon>Pleocyemata</taxon>
        <taxon>Caridea</taxon>
        <taxon>Atyoidea</taxon>
        <taxon>Atyidae</taxon>
        <taxon>Halocaridina</taxon>
    </lineage>
</organism>
<dbReference type="PANTHER" id="PTHR14456">
    <property type="entry name" value="INOSITOL POLYPHOSPHATE KINASE 1"/>
    <property type="match status" value="1"/>
</dbReference>
<comment type="similarity">
    <text evidence="1">Belongs to the IPK1 type 2 family.</text>
</comment>
<dbReference type="EMBL" id="JAXCGZ010015271">
    <property type="protein sequence ID" value="KAK7070659.1"/>
    <property type="molecule type" value="Genomic_DNA"/>
</dbReference>
<evidence type="ECO:0000256" key="5">
    <source>
        <dbReference type="ARBA" id="ARBA00022777"/>
    </source>
</evidence>
<dbReference type="GO" id="GO:0035299">
    <property type="term" value="F:inositol-1,3,4,5,6-pentakisphosphate 2-kinase activity"/>
    <property type="evidence" value="ECO:0007669"/>
    <property type="project" value="UniProtKB-EC"/>
</dbReference>
<keyword evidence="3" id="KW-0808">Transferase</keyword>
<protein>
    <recommendedName>
        <fullName evidence="2">inositol-pentakisphosphate 2-kinase</fullName>
        <ecNumber evidence="2">2.7.1.158</ecNumber>
    </recommendedName>
    <alternativeName>
        <fullName evidence="7">Ins(1,3,4,5,6)P5 2-kinase</fullName>
    </alternativeName>
</protein>
<proteinExistence type="inferred from homology"/>
<feature type="region of interest" description="Disordered" evidence="8">
    <location>
        <begin position="46"/>
        <end position="67"/>
    </location>
</feature>
<sequence>MATSCMLPGVMACRASFSDVKKSHDTALRDAAFSLASRCQPLNMPPPVAPSSLLSPSSSSSPRASPLIRGKYSSQDDCFRKSPSLAVCAPAKASQISPTTEGLCLPHLNVSSKDLRYRGEGAEHIVLRVLNSGQVLRLRKTVVGSVNLAEDLVLRASKDEEFLRNVARPILGPLLTDESLLVKIDPVIIQELKNTTEAKRDAHRCHREINKAGIACICPDAASIFIPRYDLPISSSSPAHLDTSTLSRRASLAASSLLEGSFHSQCIPLEENRNRVDNHPIHSESIMNSPIHSENIVISPNLSLETRYKLSVTPFLPLADDPLAEQRLVPILMESRTFFKPTEMNGIVSCNKGTSRCVSTHLPSALVKPSNICIEIKPKQGFIDTSTPDFPLCRYCVKQYIKIGKKSKQDTTSKYCPLDLFSGEVLRMQKAVDGLLESPQNNLKIFMDGDPVEDYQSYRYLRDVIIAALTYDFSMPKACLPTNGLSPLSPLGRTLTFQMLDQLGVHQAANHYCELVKLTGSAKAVNDLLQNIEYWTDANEFCQLSRKLCSRCILDCNNCQDNGNYDCTMKNHEKPICHGNILVNDESLHSQNINVKSSSSPMIDLKSDVSKKPTKQEDMVRILQNYLIATTAKDLSLMILLSGPHRSTPTPINVPNSSPFIIELESGVWYRCQVTGVDLVAKPPSKILKHEQDYMKLKAVLEELKKQEKEPICCNVVHNT</sequence>
<keyword evidence="6" id="KW-0067">ATP-binding</keyword>
<gene>
    <name evidence="9" type="ORF">SK128_012777</name>
</gene>
<evidence type="ECO:0000256" key="1">
    <source>
        <dbReference type="ARBA" id="ARBA00007229"/>
    </source>
</evidence>
<dbReference type="Gene3D" id="3.30.200.110">
    <property type="entry name" value="Inositol-pentakisphosphate 2-kinase, N-lobe"/>
    <property type="match status" value="1"/>
</dbReference>
<accession>A0AAN9A177</accession>
<evidence type="ECO:0000256" key="4">
    <source>
        <dbReference type="ARBA" id="ARBA00022741"/>
    </source>
</evidence>
<keyword evidence="4" id="KW-0547">Nucleotide-binding</keyword>
<dbReference type="GO" id="GO:0032958">
    <property type="term" value="P:inositol phosphate biosynthetic process"/>
    <property type="evidence" value="ECO:0007669"/>
    <property type="project" value="TreeGrafter"/>
</dbReference>
<dbReference type="Proteomes" id="UP001381693">
    <property type="component" value="Unassembled WGS sequence"/>
</dbReference>